<organism evidence="3 4">
    <name type="scientific">Kalmanozyma brasiliensis (strain GHG001)</name>
    <name type="common">Yeast</name>
    <name type="synonym">Pseudozyma brasiliensis</name>
    <dbReference type="NCBI Taxonomy" id="1365824"/>
    <lineage>
        <taxon>Eukaryota</taxon>
        <taxon>Fungi</taxon>
        <taxon>Dikarya</taxon>
        <taxon>Basidiomycota</taxon>
        <taxon>Ustilaginomycotina</taxon>
        <taxon>Ustilaginomycetes</taxon>
        <taxon>Ustilaginales</taxon>
        <taxon>Ustilaginaceae</taxon>
        <taxon>Kalmanozyma</taxon>
    </lineage>
</organism>
<feature type="coiled-coil region" evidence="1">
    <location>
        <begin position="48"/>
        <end position="143"/>
    </location>
</feature>
<dbReference type="SUPFAM" id="SSF50729">
    <property type="entry name" value="PH domain-like"/>
    <property type="match status" value="1"/>
</dbReference>
<proteinExistence type="predicted"/>
<dbReference type="EMBL" id="KI545873">
    <property type="protein sequence ID" value="EST06352.1"/>
    <property type="molecule type" value="Genomic_DNA"/>
</dbReference>
<evidence type="ECO:0000259" key="2">
    <source>
        <dbReference type="PROSITE" id="PS50003"/>
    </source>
</evidence>
<evidence type="ECO:0000313" key="4">
    <source>
        <dbReference type="Proteomes" id="UP000019377"/>
    </source>
</evidence>
<accession>V5GK58</accession>
<dbReference type="Pfam" id="PF00169">
    <property type="entry name" value="PH"/>
    <property type="match status" value="1"/>
</dbReference>
<protein>
    <recommendedName>
        <fullName evidence="2">PH domain-containing protein</fullName>
    </recommendedName>
</protein>
<gene>
    <name evidence="3" type="ORF">PSEUBRA_SCAF3g03884</name>
</gene>
<dbReference type="AlphaFoldDB" id="V5GK58"/>
<dbReference type="InterPro" id="IPR001849">
    <property type="entry name" value="PH_domain"/>
</dbReference>
<feature type="domain" description="PH" evidence="2">
    <location>
        <begin position="169"/>
        <end position="285"/>
    </location>
</feature>
<dbReference type="OrthoDB" id="2123378at2759"/>
<sequence>MSPGTAEPSIRVANREAKIETLRLSGIETGYQEVTVAEAVRRAKWAREQAARNQLDAYERSKLEADEKRRRRAVEQQRLLDRERAMRRREEQEWREQQAERLEQEHEIQRRVQAERIAKLRAEAEAKEQLDRELRTKQAARESYRQGRLLELTTALRNENEMDAEARASPILKGWLNLQLEGEVHWKRRWYAVTGRQLILSRSATDRSPKTTIPLDPTRLISVSDQHEDGTMDRTLMLEVQQSASDDRASGLVSESTAKRSYTIHLDTRDAKEEIELVIEAIASL</sequence>
<dbReference type="Gene3D" id="2.30.29.30">
    <property type="entry name" value="Pleckstrin-homology domain (PH domain)/Phosphotyrosine-binding domain (PTB)"/>
    <property type="match status" value="1"/>
</dbReference>
<dbReference type="GeneID" id="27420499"/>
<dbReference type="PROSITE" id="PS50003">
    <property type="entry name" value="PH_DOMAIN"/>
    <property type="match status" value="1"/>
</dbReference>
<evidence type="ECO:0000256" key="1">
    <source>
        <dbReference type="SAM" id="Coils"/>
    </source>
</evidence>
<dbReference type="InterPro" id="IPR011993">
    <property type="entry name" value="PH-like_dom_sf"/>
</dbReference>
<evidence type="ECO:0000313" key="3">
    <source>
        <dbReference type="EMBL" id="EST06352.1"/>
    </source>
</evidence>
<keyword evidence="4" id="KW-1185">Reference proteome</keyword>
<keyword evidence="1" id="KW-0175">Coiled coil</keyword>
<name>V5GK58_KALBG</name>
<reference evidence="4" key="1">
    <citation type="journal article" date="2013" name="Genome Announc.">
        <title>Draft genome sequence of Pseudozyma brasiliensis sp. nov. strain GHG001, a high producer of endo-1,4-xylanase isolated from an insect pest of sugarcane.</title>
        <authorList>
            <person name="Oliveira J.V.D.C."/>
            <person name="dos Santos R.A.C."/>
            <person name="Borges T.A."/>
            <person name="Riano-Pachon D.M."/>
            <person name="Goldman G.H."/>
        </authorList>
    </citation>
    <scope>NUCLEOTIDE SEQUENCE [LARGE SCALE GENOMIC DNA]</scope>
    <source>
        <strain evidence="4">GHG001</strain>
    </source>
</reference>
<dbReference type="STRING" id="1365824.V5GK58"/>
<dbReference type="eggNOG" id="ENOG502SA0T">
    <property type="taxonomic scope" value="Eukaryota"/>
</dbReference>
<dbReference type="HOGENOM" id="CLU_977040_0_0_1"/>
<dbReference type="Proteomes" id="UP000019377">
    <property type="component" value="Unassembled WGS sequence"/>
</dbReference>